<dbReference type="Proteomes" id="UP000799421">
    <property type="component" value="Unassembled WGS sequence"/>
</dbReference>
<evidence type="ECO:0000313" key="6">
    <source>
        <dbReference type="Proteomes" id="UP000799421"/>
    </source>
</evidence>
<dbReference type="PROSITE" id="PS00092">
    <property type="entry name" value="N6_MTASE"/>
    <property type="match status" value="1"/>
</dbReference>
<proteinExistence type="inferred from homology"/>
<dbReference type="EMBL" id="MU005967">
    <property type="protein sequence ID" value="KAF2862165.1"/>
    <property type="molecule type" value="Genomic_DNA"/>
</dbReference>
<dbReference type="InterPro" id="IPR002052">
    <property type="entry name" value="DNA_methylase_N6_adenine_CS"/>
</dbReference>
<protein>
    <submittedName>
        <fullName evidence="5">Uncharacterized protein</fullName>
    </submittedName>
</protein>
<dbReference type="GO" id="GO:0032259">
    <property type="term" value="P:methylation"/>
    <property type="evidence" value="ECO:0007669"/>
    <property type="project" value="UniProtKB-KW"/>
</dbReference>
<dbReference type="PANTHER" id="PTHR45875:SF1">
    <property type="entry name" value="METHYLTRANSFERASE N6AMT1"/>
    <property type="match status" value="1"/>
</dbReference>
<keyword evidence="2" id="KW-0489">Methyltransferase</keyword>
<dbReference type="GO" id="GO:0003676">
    <property type="term" value="F:nucleic acid binding"/>
    <property type="evidence" value="ECO:0007669"/>
    <property type="project" value="InterPro"/>
</dbReference>
<dbReference type="GO" id="GO:0035657">
    <property type="term" value="C:eRF1 methyltransferase complex"/>
    <property type="evidence" value="ECO:0007669"/>
    <property type="project" value="TreeGrafter"/>
</dbReference>
<dbReference type="SUPFAM" id="SSF53335">
    <property type="entry name" value="S-adenosyl-L-methionine-dependent methyltransferases"/>
    <property type="match status" value="1"/>
</dbReference>
<organism evidence="5 6">
    <name type="scientific">Piedraia hortae CBS 480.64</name>
    <dbReference type="NCBI Taxonomy" id="1314780"/>
    <lineage>
        <taxon>Eukaryota</taxon>
        <taxon>Fungi</taxon>
        <taxon>Dikarya</taxon>
        <taxon>Ascomycota</taxon>
        <taxon>Pezizomycotina</taxon>
        <taxon>Dothideomycetes</taxon>
        <taxon>Dothideomycetidae</taxon>
        <taxon>Capnodiales</taxon>
        <taxon>Piedraiaceae</taxon>
        <taxon>Piedraia</taxon>
    </lineage>
</organism>
<dbReference type="InterPro" id="IPR029063">
    <property type="entry name" value="SAM-dependent_MTases_sf"/>
</dbReference>
<dbReference type="InterPro" id="IPR052190">
    <property type="entry name" value="Euk-Arch_PrmC-MTase"/>
</dbReference>
<dbReference type="PANTHER" id="PTHR45875">
    <property type="entry name" value="METHYLTRANSFERASE N6AMT1"/>
    <property type="match status" value="1"/>
</dbReference>
<dbReference type="OrthoDB" id="406152at2759"/>
<reference evidence="5" key="1">
    <citation type="journal article" date="2020" name="Stud. Mycol.">
        <title>101 Dothideomycetes genomes: a test case for predicting lifestyles and emergence of pathogens.</title>
        <authorList>
            <person name="Haridas S."/>
            <person name="Albert R."/>
            <person name="Binder M."/>
            <person name="Bloem J."/>
            <person name="Labutti K."/>
            <person name="Salamov A."/>
            <person name="Andreopoulos B."/>
            <person name="Baker S."/>
            <person name="Barry K."/>
            <person name="Bills G."/>
            <person name="Bluhm B."/>
            <person name="Cannon C."/>
            <person name="Castanera R."/>
            <person name="Culley D."/>
            <person name="Daum C."/>
            <person name="Ezra D."/>
            <person name="Gonzalez J."/>
            <person name="Henrissat B."/>
            <person name="Kuo A."/>
            <person name="Liang C."/>
            <person name="Lipzen A."/>
            <person name="Lutzoni F."/>
            <person name="Magnuson J."/>
            <person name="Mondo S."/>
            <person name="Nolan M."/>
            <person name="Ohm R."/>
            <person name="Pangilinan J."/>
            <person name="Park H.-J."/>
            <person name="Ramirez L."/>
            <person name="Alfaro M."/>
            <person name="Sun H."/>
            <person name="Tritt A."/>
            <person name="Yoshinaga Y."/>
            <person name="Zwiers L.-H."/>
            <person name="Turgeon B."/>
            <person name="Goodwin S."/>
            <person name="Spatafora J."/>
            <person name="Crous P."/>
            <person name="Grigoriev I."/>
        </authorList>
    </citation>
    <scope>NUCLEOTIDE SEQUENCE</scope>
    <source>
        <strain evidence="5">CBS 480.64</strain>
    </source>
</reference>
<keyword evidence="4" id="KW-0949">S-adenosyl-L-methionine</keyword>
<keyword evidence="3" id="KW-0808">Transferase</keyword>
<evidence type="ECO:0000256" key="4">
    <source>
        <dbReference type="ARBA" id="ARBA00022691"/>
    </source>
</evidence>
<name>A0A6A7C5D0_9PEZI</name>
<comment type="similarity">
    <text evidence="1">Belongs to the eukaryotic/archaeal PrmC-related family.</text>
</comment>
<dbReference type="AlphaFoldDB" id="A0A6A7C5D0"/>
<evidence type="ECO:0000256" key="2">
    <source>
        <dbReference type="ARBA" id="ARBA00022603"/>
    </source>
</evidence>
<keyword evidence="6" id="KW-1185">Reference proteome</keyword>
<sequence>MSCDANPDPTIREFWSSHRQRRLQPMQLPTPSTSHVNYAHVYEPAEDSFLILNTLSSPSETAFLRSRFPAPGSPSPLLLEIGSGSGVVVAFCSAHAESVFGRRDVFALAGDVNPYACRATAETVRLAAQATTKVITGATADSTAESTTEDSTETAATATTTTGTGCFLSSLTSDLASSIRANSVDILIFNPPYVPTEELPNGSNCDEFADRSDFSSQEEFERNSYLLALSYAGGNEGMEVTNCVLDALTTVLSDRGIAYLLLCAQNKPETVMKRVRGWNGGGKWKAEIVGFSGIQAGWEKLSIVRIWRV</sequence>
<dbReference type="GO" id="GO:0008276">
    <property type="term" value="F:protein methyltransferase activity"/>
    <property type="evidence" value="ECO:0007669"/>
    <property type="project" value="TreeGrafter"/>
</dbReference>
<evidence type="ECO:0000256" key="1">
    <source>
        <dbReference type="ARBA" id="ARBA00006149"/>
    </source>
</evidence>
<accession>A0A6A7C5D0</accession>
<gene>
    <name evidence="5" type="ORF">K470DRAFT_256148</name>
</gene>
<evidence type="ECO:0000313" key="5">
    <source>
        <dbReference type="EMBL" id="KAF2862165.1"/>
    </source>
</evidence>
<dbReference type="GO" id="GO:0008757">
    <property type="term" value="F:S-adenosylmethionine-dependent methyltransferase activity"/>
    <property type="evidence" value="ECO:0007669"/>
    <property type="project" value="TreeGrafter"/>
</dbReference>
<dbReference type="Gene3D" id="3.40.50.150">
    <property type="entry name" value="Vaccinia Virus protein VP39"/>
    <property type="match status" value="1"/>
</dbReference>
<evidence type="ECO:0000256" key="3">
    <source>
        <dbReference type="ARBA" id="ARBA00022679"/>
    </source>
</evidence>